<proteinExistence type="predicted"/>
<dbReference type="Proteomes" id="UP000286716">
    <property type="component" value="Unassembled WGS sequence"/>
</dbReference>
<evidence type="ECO:0000313" key="2">
    <source>
        <dbReference type="Proteomes" id="UP000286716"/>
    </source>
</evidence>
<gene>
    <name evidence="1" type="ORF">DMA12_04235</name>
</gene>
<name>A0A428X2Q9_AMYBA</name>
<keyword evidence="2" id="KW-1185">Reference proteome</keyword>
<comment type="caution">
    <text evidence="1">The sequence shown here is derived from an EMBL/GenBank/DDBJ whole genome shotgun (WGS) entry which is preliminary data.</text>
</comment>
<protein>
    <submittedName>
        <fullName evidence="1">Uncharacterized protein</fullName>
    </submittedName>
</protein>
<dbReference type="AlphaFoldDB" id="A0A428X2Q9"/>
<dbReference type="EMBL" id="QHHU01000003">
    <property type="protein sequence ID" value="RSM49631.1"/>
    <property type="molecule type" value="Genomic_DNA"/>
</dbReference>
<sequence>MKPHRDFNSSREALNGPAPRTWCRAFHRVVPPITCDAPSITRDASPITRVTHPITRDPHPITRVTRSITRQPASPRLRSCAKGHHA</sequence>
<accession>A0A428X2Q9</accession>
<evidence type="ECO:0000313" key="1">
    <source>
        <dbReference type="EMBL" id="RSM49631.1"/>
    </source>
</evidence>
<organism evidence="1 2">
    <name type="scientific">Amycolatopsis balhimycina DSM 5908</name>
    <dbReference type="NCBI Taxonomy" id="1081091"/>
    <lineage>
        <taxon>Bacteria</taxon>
        <taxon>Bacillati</taxon>
        <taxon>Actinomycetota</taxon>
        <taxon>Actinomycetes</taxon>
        <taxon>Pseudonocardiales</taxon>
        <taxon>Pseudonocardiaceae</taxon>
        <taxon>Amycolatopsis</taxon>
    </lineage>
</organism>
<reference evidence="1 2" key="1">
    <citation type="submission" date="2018-05" db="EMBL/GenBank/DDBJ databases">
        <title>Evolution of GPA BGCs.</title>
        <authorList>
            <person name="Waglechner N."/>
            <person name="Wright G.D."/>
        </authorList>
    </citation>
    <scope>NUCLEOTIDE SEQUENCE [LARGE SCALE GENOMIC DNA]</scope>
    <source>
        <strain evidence="1 2">DSM 5908</strain>
    </source>
</reference>